<evidence type="ECO:0000256" key="2">
    <source>
        <dbReference type="ARBA" id="ARBA00006275"/>
    </source>
</evidence>
<protein>
    <submittedName>
        <fullName evidence="8">Starch-binding associating with outer membrane</fullName>
    </submittedName>
</protein>
<evidence type="ECO:0000313" key="9">
    <source>
        <dbReference type="Proteomes" id="UP000198984"/>
    </source>
</evidence>
<proteinExistence type="inferred from homology"/>
<evidence type="ECO:0000256" key="1">
    <source>
        <dbReference type="ARBA" id="ARBA00004442"/>
    </source>
</evidence>
<dbReference type="Gene3D" id="1.25.40.390">
    <property type="match status" value="1"/>
</dbReference>
<keyword evidence="9" id="KW-1185">Reference proteome</keyword>
<organism evidence="8 9">
    <name type="scientific">Chitinophaga rupis</name>
    <dbReference type="NCBI Taxonomy" id="573321"/>
    <lineage>
        <taxon>Bacteria</taxon>
        <taxon>Pseudomonadati</taxon>
        <taxon>Bacteroidota</taxon>
        <taxon>Chitinophagia</taxon>
        <taxon>Chitinophagales</taxon>
        <taxon>Chitinophagaceae</taxon>
        <taxon>Chitinophaga</taxon>
    </lineage>
</organism>
<evidence type="ECO:0000313" key="8">
    <source>
        <dbReference type="EMBL" id="SEL65592.1"/>
    </source>
</evidence>
<dbReference type="Pfam" id="PF14322">
    <property type="entry name" value="SusD-like_3"/>
    <property type="match status" value="1"/>
</dbReference>
<keyword evidence="4" id="KW-0472">Membrane</keyword>
<feature type="domain" description="SusD-like N-terminal" evidence="7">
    <location>
        <begin position="20"/>
        <end position="220"/>
    </location>
</feature>
<accession>A0A1H7RZB8</accession>
<keyword evidence="3" id="KW-0732">Signal</keyword>
<sequence length="606" mass="69626">MMQKRLYILIAILLLPSCKKFLDEEMVTQISYDYYDTETGIEDLVDGAYSELRYLFNGEQSFTLFNYGVDEYTEASDGQNKYFDDYTAQLNPTSAAYIHDMWTAYYRAINACNMGIERIPKIEGTQFYTNDTNKNLRIAELRFLRGFYYFMLVQQFGSVPLTLTGDITVRLEFERSPVADIYQTIISDLQFAAATLPATQSQYGRITKGAARHYLAKVYLTRGSAVTEQRGQRPSDMDSAAYWANLVITDGPYQLLDNYADLWNINNQENREVILAAQFNNNAFMLNGSGNRTHLYYQMVYDQKPGMQRDITYGRPFRRLMPTNYTLDIFDRKNDSRFYKSFRTTYLSNNSANIPKWTVDNAPSPALVGQPKFKLGDTAILLTLHQNVPDAEIARKSYLWITRNKFNKQDFLSLIKHMDPTRLDISTETAGRDGVYARLGETYLIAAEAYGRSGNYGRALEYINALRRRAAYKQGEAKPMHYWFTEGGVQGDVSSTESLVQVTEAAFDANDPHEQYPPSATSKAARFIHFMLNERTRELLGEFQRWMDLARTETSVERIKLFNPAAGNMKPFHKLRPIPQQHIDRLFKNGVPLTADERAAEQNPGY</sequence>
<reference evidence="8 9" key="1">
    <citation type="submission" date="2016-10" db="EMBL/GenBank/DDBJ databases">
        <authorList>
            <person name="de Groot N.N."/>
        </authorList>
    </citation>
    <scope>NUCLEOTIDE SEQUENCE [LARGE SCALE GENOMIC DNA]</scope>
    <source>
        <strain evidence="8 9">DSM 21039</strain>
    </source>
</reference>
<dbReference type="InterPro" id="IPR012944">
    <property type="entry name" value="SusD_RagB_dom"/>
</dbReference>
<dbReference type="GO" id="GO:0009279">
    <property type="term" value="C:cell outer membrane"/>
    <property type="evidence" value="ECO:0007669"/>
    <property type="project" value="UniProtKB-SubCell"/>
</dbReference>
<evidence type="ECO:0000256" key="5">
    <source>
        <dbReference type="ARBA" id="ARBA00023237"/>
    </source>
</evidence>
<dbReference type="SUPFAM" id="SSF48452">
    <property type="entry name" value="TPR-like"/>
    <property type="match status" value="1"/>
</dbReference>
<evidence type="ECO:0000259" key="6">
    <source>
        <dbReference type="Pfam" id="PF07980"/>
    </source>
</evidence>
<dbReference type="EMBL" id="FOBB01000002">
    <property type="protein sequence ID" value="SEL65592.1"/>
    <property type="molecule type" value="Genomic_DNA"/>
</dbReference>
<evidence type="ECO:0000256" key="4">
    <source>
        <dbReference type="ARBA" id="ARBA00023136"/>
    </source>
</evidence>
<dbReference type="Pfam" id="PF07980">
    <property type="entry name" value="SusD_RagB"/>
    <property type="match status" value="1"/>
</dbReference>
<evidence type="ECO:0000259" key="7">
    <source>
        <dbReference type="Pfam" id="PF14322"/>
    </source>
</evidence>
<dbReference type="STRING" id="573321.SAMN04488505_102775"/>
<dbReference type="InterPro" id="IPR033985">
    <property type="entry name" value="SusD-like_N"/>
</dbReference>
<dbReference type="AlphaFoldDB" id="A0A1H7RZB8"/>
<name>A0A1H7RZB8_9BACT</name>
<dbReference type="Proteomes" id="UP000198984">
    <property type="component" value="Unassembled WGS sequence"/>
</dbReference>
<evidence type="ECO:0000256" key="3">
    <source>
        <dbReference type="ARBA" id="ARBA00022729"/>
    </source>
</evidence>
<keyword evidence="5" id="KW-0998">Cell outer membrane</keyword>
<dbReference type="InterPro" id="IPR011990">
    <property type="entry name" value="TPR-like_helical_dom_sf"/>
</dbReference>
<feature type="domain" description="RagB/SusD" evidence="6">
    <location>
        <begin position="330"/>
        <end position="585"/>
    </location>
</feature>
<comment type="subcellular location">
    <subcellularLocation>
        <location evidence="1">Cell outer membrane</location>
    </subcellularLocation>
</comment>
<comment type="similarity">
    <text evidence="2">Belongs to the SusD family.</text>
</comment>
<gene>
    <name evidence="8" type="ORF">SAMN04488505_102775</name>
</gene>